<dbReference type="InterPro" id="IPR036388">
    <property type="entry name" value="WH-like_DNA-bd_sf"/>
</dbReference>
<accession>A0A9X4KQ87</accession>
<keyword evidence="2" id="KW-0238">DNA-binding</keyword>
<dbReference type="InterPro" id="IPR036390">
    <property type="entry name" value="WH_DNA-bd_sf"/>
</dbReference>
<evidence type="ECO:0000259" key="4">
    <source>
        <dbReference type="PROSITE" id="PS51077"/>
    </source>
</evidence>
<dbReference type="Gene3D" id="1.10.10.10">
    <property type="entry name" value="Winged helix-like DNA-binding domain superfamily/Winged helix DNA-binding domain"/>
    <property type="match status" value="1"/>
</dbReference>
<dbReference type="SUPFAM" id="SSF46785">
    <property type="entry name" value="Winged helix' DNA-binding domain"/>
    <property type="match status" value="1"/>
</dbReference>
<keyword evidence="7" id="KW-1185">Reference proteome</keyword>
<gene>
    <name evidence="6" type="ORF">OMP40_03205</name>
</gene>
<name>A0A9X4KQ87_9BACL</name>
<sequence>MELQKNKVKSADRVLDIFELYEGETESYSLSEISKILNMPPSSTYNLLQNMLERGYLETDKTGKQYQLGYKLFSIRNKRMKSGNLSEAFINVADKIFNDLNETVHLAVRMENMLLYVGEKSSTHLLRFNSITGQTAHLHATASGKVLLAELAEEELRKIYPNDALEKVTEKTISSYSDLLKELAKVRKEKFGYNMGETVEGVHCVSRAIYDAEKRVVAAISISIPVVRITGEVWGKVHDCVKRASEEISIKAFG</sequence>
<dbReference type="GO" id="GO:0045892">
    <property type="term" value="P:negative regulation of DNA-templated transcription"/>
    <property type="evidence" value="ECO:0007669"/>
    <property type="project" value="UniProtKB-ARBA"/>
</dbReference>
<evidence type="ECO:0000313" key="7">
    <source>
        <dbReference type="Proteomes" id="UP001153404"/>
    </source>
</evidence>
<evidence type="ECO:0000313" key="6">
    <source>
        <dbReference type="EMBL" id="MDG0808523.1"/>
    </source>
</evidence>
<keyword evidence="3" id="KW-0804">Transcription</keyword>
<dbReference type="Proteomes" id="UP001153404">
    <property type="component" value="Unassembled WGS sequence"/>
</dbReference>
<keyword evidence="1" id="KW-0805">Transcription regulation</keyword>
<evidence type="ECO:0000256" key="1">
    <source>
        <dbReference type="ARBA" id="ARBA00023015"/>
    </source>
</evidence>
<dbReference type="Pfam" id="PF01614">
    <property type="entry name" value="IclR_C"/>
    <property type="match status" value="1"/>
</dbReference>
<dbReference type="InterPro" id="IPR005471">
    <property type="entry name" value="Tscrpt_reg_IclR_N"/>
</dbReference>
<dbReference type="PROSITE" id="PS51077">
    <property type="entry name" value="HTH_ICLR"/>
    <property type="match status" value="1"/>
</dbReference>
<dbReference type="SUPFAM" id="SSF55781">
    <property type="entry name" value="GAF domain-like"/>
    <property type="match status" value="1"/>
</dbReference>
<dbReference type="InterPro" id="IPR014757">
    <property type="entry name" value="Tscrpt_reg_IclR_C"/>
</dbReference>
<reference evidence="6" key="1">
    <citation type="submission" date="2022-10" db="EMBL/GenBank/DDBJ databases">
        <title>Comparative genomic analysis of Cohnella hashimotonis sp. nov., isolated from the International Space Station.</title>
        <authorList>
            <person name="Simpson A."/>
            <person name="Venkateswaran K."/>
        </authorList>
    </citation>
    <scope>NUCLEOTIDE SEQUENCE</scope>
    <source>
        <strain evidence="6">DSM 28161</strain>
    </source>
</reference>
<dbReference type="InterPro" id="IPR050707">
    <property type="entry name" value="HTH_MetabolicPath_Reg"/>
</dbReference>
<dbReference type="EMBL" id="JAPDIA010000001">
    <property type="protein sequence ID" value="MDG0808523.1"/>
    <property type="molecule type" value="Genomic_DNA"/>
</dbReference>
<feature type="domain" description="HTH iclR-type" evidence="4">
    <location>
        <begin position="8"/>
        <end position="70"/>
    </location>
</feature>
<dbReference type="PANTHER" id="PTHR30136:SF24">
    <property type="entry name" value="HTH-TYPE TRANSCRIPTIONAL REPRESSOR ALLR"/>
    <property type="match status" value="1"/>
</dbReference>
<feature type="domain" description="IclR-ED" evidence="5">
    <location>
        <begin position="71"/>
        <end position="254"/>
    </location>
</feature>
<dbReference type="GO" id="GO:0003700">
    <property type="term" value="F:DNA-binding transcription factor activity"/>
    <property type="evidence" value="ECO:0007669"/>
    <property type="project" value="TreeGrafter"/>
</dbReference>
<dbReference type="PANTHER" id="PTHR30136">
    <property type="entry name" value="HELIX-TURN-HELIX TRANSCRIPTIONAL REGULATOR, ICLR FAMILY"/>
    <property type="match status" value="1"/>
</dbReference>
<dbReference type="RefSeq" id="WP_277529067.1">
    <property type="nucleotide sequence ID" value="NZ_JAPDIA010000001.1"/>
</dbReference>
<proteinExistence type="predicted"/>
<dbReference type="Pfam" id="PF09339">
    <property type="entry name" value="HTH_IclR"/>
    <property type="match status" value="1"/>
</dbReference>
<dbReference type="Gene3D" id="3.30.450.40">
    <property type="match status" value="1"/>
</dbReference>
<dbReference type="AlphaFoldDB" id="A0A9X4KQ87"/>
<evidence type="ECO:0000259" key="5">
    <source>
        <dbReference type="PROSITE" id="PS51078"/>
    </source>
</evidence>
<dbReference type="GO" id="GO:0003677">
    <property type="term" value="F:DNA binding"/>
    <property type="evidence" value="ECO:0007669"/>
    <property type="project" value="UniProtKB-KW"/>
</dbReference>
<dbReference type="PROSITE" id="PS51078">
    <property type="entry name" value="ICLR_ED"/>
    <property type="match status" value="1"/>
</dbReference>
<evidence type="ECO:0000256" key="2">
    <source>
        <dbReference type="ARBA" id="ARBA00023125"/>
    </source>
</evidence>
<dbReference type="SMART" id="SM00346">
    <property type="entry name" value="HTH_ICLR"/>
    <property type="match status" value="1"/>
</dbReference>
<organism evidence="6 7">
    <name type="scientific">Cohnella rhizosphaerae</name>
    <dbReference type="NCBI Taxonomy" id="1457232"/>
    <lineage>
        <taxon>Bacteria</taxon>
        <taxon>Bacillati</taxon>
        <taxon>Bacillota</taxon>
        <taxon>Bacilli</taxon>
        <taxon>Bacillales</taxon>
        <taxon>Paenibacillaceae</taxon>
        <taxon>Cohnella</taxon>
    </lineage>
</organism>
<comment type="caution">
    <text evidence="6">The sequence shown here is derived from an EMBL/GenBank/DDBJ whole genome shotgun (WGS) entry which is preliminary data.</text>
</comment>
<dbReference type="InterPro" id="IPR029016">
    <property type="entry name" value="GAF-like_dom_sf"/>
</dbReference>
<evidence type="ECO:0000256" key="3">
    <source>
        <dbReference type="ARBA" id="ARBA00023163"/>
    </source>
</evidence>
<protein>
    <submittedName>
        <fullName evidence="6">IclR family transcriptional regulator</fullName>
    </submittedName>
</protein>